<evidence type="ECO:0000256" key="1">
    <source>
        <dbReference type="ARBA" id="ARBA00022801"/>
    </source>
</evidence>
<dbReference type="Pfam" id="PF07521">
    <property type="entry name" value="RMMBL"/>
    <property type="match status" value="1"/>
</dbReference>
<feature type="domain" description="Metallo-beta-lactamase" evidence="3">
    <location>
        <begin position="52"/>
        <end position="269"/>
    </location>
</feature>
<dbReference type="SUPFAM" id="SSF56281">
    <property type="entry name" value="Metallo-hydrolase/oxidoreductase"/>
    <property type="match status" value="1"/>
</dbReference>
<feature type="region of interest" description="Disordered" evidence="2">
    <location>
        <begin position="1"/>
        <end position="41"/>
    </location>
</feature>
<evidence type="ECO:0000313" key="6">
    <source>
        <dbReference type="Proteomes" id="UP000010843"/>
    </source>
</evidence>
<dbReference type="InterPro" id="IPR050698">
    <property type="entry name" value="MBL"/>
</dbReference>
<feature type="region of interest" description="Disordered" evidence="2">
    <location>
        <begin position="555"/>
        <end position="612"/>
    </location>
</feature>
<dbReference type="GO" id="GO:0004527">
    <property type="term" value="F:exonuclease activity"/>
    <property type="evidence" value="ECO:0007669"/>
    <property type="project" value="UniProtKB-KW"/>
</dbReference>
<sequence length="612" mass="67312">MTHSTNTTNEAQDHGIDEDGDNDPPSPIDVSDSVDGENPMVVLPRGGAREVGRSCYQVETQQGTYLVDCGLKQGKNGQFPDLCGLEPESINAVFLTHAHIDHSGGLPVLESRNLLAPDAKIICTRGTAALTHVLLHDSLKIHQEEAKKPGRDSRFTRNDVEDVLARFEPLNGYRSGRVREHIRTQDEDLQYCFGDAGHLLGSAWVTLEASGRRVCFSGDLGGRSAHLHDIEDPPSADTLFLESTYGNRDTHDSFQDARTELYNTAISCIEEGIPVLIPTFAVGRAQEILQIFRERWRTLPEETQEKLQIIYDGMATDATDRYHAYTSPAYINESVMNYVENAADFEPFVPEIAQRPSHARDRRELLTSDTAPIIVCPSGMLTGGLSPAYLLELVENYDEARILFTGYQAPGTPGYDLQQAEGDIATVSVSCWPISNDFDENFSSGEKMSSEETDGPSTYTLNVPTDWVDTVSGLSGHAARNTLLQFARKVDANHVALVHGDPENQRPMVNYLDGNVSADIVTRAAMHSPIPVYPSSENLITVQGEDDVAHSQAEIRPADEDDSNHVTDELTQDDTDRNGSSTSSVDNDMEKPPEERIATLSGRIQAIDERVS</sequence>
<keyword evidence="5" id="KW-0540">Nuclease</keyword>
<dbReference type="CDD" id="cd16295">
    <property type="entry name" value="TTHA0252-CPSF-like_MBL-fold"/>
    <property type="match status" value="1"/>
</dbReference>
<dbReference type="Gene3D" id="3.60.15.10">
    <property type="entry name" value="Ribonuclease Z/Hydroxyacylglutathione hydrolase-like"/>
    <property type="match status" value="1"/>
</dbReference>
<dbReference type="EMBL" id="CP003372">
    <property type="protein sequence ID" value="AGB31816.1"/>
    <property type="molecule type" value="Genomic_DNA"/>
</dbReference>
<dbReference type="Pfam" id="PF00753">
    <property type="entry name" value="Lactamase_B"/>
    <property type="match status" value="1"/>
</dbReference>
<dbReference type="AlphaFoldDB" id="L0JN84"/>
<evidence type="ECO:0000256" key="2">
    <source>
        <dbReference type="SAM" id="MobiDB-lite"/>
    </source>
</evidence>
<dbReference type="Proteomes" id="UP000010843">
    <property type="component" value="Chromosome"/>
</dbReference>
<dbReference type="RefSeq" id="WP_015298977.1">
    <property type="nucleotide sequence ID" value="NZ_AOIE01000093.1"/>
</dbReference>
<dbReference type="PANTHER" id="PTHR11203:SF37">
    <property type="entry name" value="INTEGRATOR COMPLEX SUBUNIT 11"/>
    <property type="match status" value="1"/>
</dbReference>
<proteinExistence type="predicted"/>
<dbReference type="SMART" id="SM00849">
    <property type="entry name" value="Lactamase_B"/>
    <property type="match status" value="1"/>
</dbReference>
<keyword evidence="1" id="KW-0378">Hydrolase</keyword>
<dbReference type="InterPro" id="IPR022712">
    <property type="entry name" value="Beta_Casp"/>
</dbReference>
<feature type="compositionally biased region" description="Basic and acidic residues" evidence="2">
    <location>
        <begin position="588"/>
        <end position="597"/>
    </location>
</feature>
<keyword evidence="5" id="KW-0269">Exonuclease</keyword>
<dbReference type="Pfam" id="PF10996">
    <property type="entry name" value="Beta-Casp"/>
    <property type="match status" value="1"/>
</dbReference>
<name>L0JN84_NATP1</name>
<feature type="domain" description="Beta-Casp" evidence="4">
    <location>
        <begin position="285"/>
        <end position="417"/>
    </location>
</feature>
<feature type="compositionally biased region" description="Polar residues" evidence="2">
    <location>
        <begin position="1"/>
        <end position="10"/>
    </location>
</feature>
<dbReference type="PANTHER" id="PTHR11203">
    <property type="entry name" value="CLEAVAGE AND POLYADENYLATION SPECIFICITY FACTOR FAMILY MEMBER"/>
    <property type="match status" value="1"/>
</dbReference>
<dbReference type="InterPro" id="IPR001279">
    <property type="entry name" value="Metallo-B-lactamas"/>
</dbReference>
<dbReference type="SMART" id="SM01027">
    <property type="entry name" value="Beta-Casp"/>
    <property type="match status" value="1"/>
</dbReference>
<reference evidence="6" key="1">
    <citation type="submission" date="2012-02" db="EMBL/GenBank/DDBJ databases">
        <title>Complete sequence of chromosome of Natrinema pellirubrum DSM 15624.</title>
        <authorList>
            <person name="Lucas S."/>
            <person name="Han J."/>
            <person name="Lapidus A."/>
            <person name="Cheng J.-F."/>
            <person name="Goodwin L."/>
            <person name="Pitluck S."/>
            <person name="Peters L."/>
            <person name="Teshima H."/>
            <person name="Detter J.C."/>
            <person name="Han C."/>
            <person name="Tapia R."/>
            <person name="Land M."/>
            <person name="Hauser L."/>
            <person name="Kyrpides N."/>
            <person name="Ivanova N."/>
            <person name="Pagani I."/>
            <person name="Sproer C."/>
            <person name="Anderson I."/>
            <person name="Woyke T."/>
        </authorList>
    </citation>
    <scope>NUCLEOTIDE SEQUENCE [LARGE SCALE GENOMIC DNA]</scope>
    <source>
        <strain evidence="6">DSM 15624 / JCM 10476 / NCIMB 786</strain>
    </source>
</reference>
<dbReference type="Gene3D" id="3.40.50.10890">
    <property type="match status" value="1"/>
</dbReference>
<evidence type="ECO:0000259" key="3">
    <source>
        <dbReference type="SMART" id="SM00849"/>
    </source>
</evidence>
<protein>
    <submittedName>
        <fullName evidence="5">Exonuclease of the beta-lactamase fold involved in RNA processing</fullName>
    </submittedName>
</protein>
<dbReference type="eggNOG" id="arCOG00543">
    <property type="taxonomic scope" value="Archaea"/>
</dbReference>
<accession>L0JN84</accession>
<evidence type="ECO:0000259" key="4">
    <source>
        <dbReference type="SMART" id="SM01027"/>
    </source>
</evidence>
<evidence type="ECO:0000313" key="5">
    <source>
        <dbReference type="EMBL" id="AGB31816.1"/>
    </source>
</evidence>
<dbReference type="HOGENOM" id="CLU_506813_0_0_2"/>
<gene>
    <name evidence="5" type="ordered locus">Natpe_1975</name>
</gene>
<dbReference type="InterPro" id="IPR036866">
    <property type="entry name" value="RibonucZ/Hydroxyglut_hydro"/>
</dbReference>
<organism evidence="5 6">
    <name type="scientific">Natrinema pellirubrum (strain DSM 15624 / CIP 106293 / JCM 10476 / NCIMB 786 / 157)</name>
    <dbReference type="NCBI Taxonomy" id="797303"/>
    <lineage>
        <taxon>Archaea</taxon>
        <taxon>Methanobacteriati</taxon>
        <taxon>Methanobacteriota</taxon>
        <taxon>Stenosarchaea group</taxon>
        <taxon>Halobacteria</taxon>
        <taxon>Halobacteriales</taxon>
        <taxon>Natrialbaceae</taxon>
        <taxon>Natrinema</taxon>
    </lineage>
</organism>
<dbReference type="InterPro" id="IPR011108">
    <property type="entry name" value="RMMBL"/>
</dbReference>
<dbReference type="KEGG" id="npe:Natpe_1975"/>
<dbReference type="GO" id="GO:0004521">
    <property type="term" value="F:RNA endonuclease activity"/>
    <property type="evidence" value="ECO:0007669"/>
    <property type="project" value="TreeGrafter"/>
</dbReference>